<dbReference type="Proteomes" id="UP001165960">
    <property type="component" value="Unassembled WGS sequence"/>
</dbReference>
<reference evidence="1" key="1">
    <citation type="submission" date="2022-04" db="EMBL/GenBank/DDBJ databases">
        <title>Genome of the entomopathogenic fungus Entomophthora muscae.</title>
        <authorList>
            <person name="Elya C."/>
            <person name="Lovett B.R."/>
            <person name="Lee E."/>
            <person name="Macias A.M."/>
            <person name="Hajek A.E."/>
            <person name="De Bivort B.L."/>
            <person name="Kasson M.T."/>
            <person name="De Fine Licht H.H."/>
            <person name="Stajich J.E."/>
        </authorList>
    </citation>
    <scope>NUCLEOTIDE SEQUENCE</scope>
    <source>
        <strain evidence="1">Berkeley</strain>
    </source>
</reference>
<dbReference type="EMBL" id="QTSX02007225">
    <property type="protein sequence ID" value="KAJ9049497.1"/>
    <property type="molecule type" value="Genomic_DNA"/>
</dbReference>
<name>A0ACC2RHF1_9FUNG</name>
<accession>A0ACC2RHF1</accession>
<sequence length="353" mass="38939">MAKGLVEAATNGGSSIGKSKSDVYVFEEIIPGLSIKTAPRSKKASKEPIPPAAPSTPSPAEVNYSTYKSVNSVTQFLYTRYRNAKKRLARIEALESKVEKAENLTDFESQLLSRKSDDLATVNEIHKILPQIAELSQEANDRAEESKAQIEKAHKEKIEKVVQEERERAQKKLNKAIDLFSSILLTSQEHSIKVEPKAKRALDALKLSFATKPLDDTKKTELLEHIDLFSVASEKPITKDSLNYRDLNATVEDILTQESNPTPEASKQNEAASLPGLQAVPFFPIQLERTILPHIDLTEDSISESDFDSPAIELSHLSFVPPGGISFLSPSEIFPSGPRGQNKTPILGLKENL</sequence>
<proteinExistence type="predicted"/>
<organism evidence="1 2">
    <name type="scientific">Entomophthora muscae</name>
    <dbReference type="NCBI Taxonomy" id="34485"/>
    <lineage>
        <taxon>Eukaryota</taxon>
        <taxon>Fungi</taxon>
        <taxon>Fungi incertae sedis</taxon>
        <taxon>Zoopagomycota</taxon>
        <taxon>Entomophthoromycotina</taxon>
        <taxon>Entomophthoromycetes</taxon>
        <taxon>Entomophthorales</taxon>
        <taxon>Entomophthoraceae</taxon>
        <taxon>Entomophthora</taxon>
    </lineage>
</organism>
<comment type="caution">
    <text evidence="1">The sequence shown here is derived from an EMBL/GenBank/DDBJ whole genome shotgun (WGS) entry which is preliminary data.</text>
</comment>
<protein>
    <submittedName>
        <fullName evidence="1">Uncharacterized protein</fullName>
    </submittedName>
</protein>
<evidence type="ECO:0000313" key="1">
    <source>
        <dbReference type="EMBL" id="KAJ9049497.1"/>
    </source>
</evidence>
<gene>
    <name evidence="1" type="ORF">DSO57_1023735</name>
</gene>
<evidence type="ECO:0000313" key="2">
    <source>
        <dbReference type="Proteomes" id="UP001165960"/>
    </source>
</evidence>
<keyword evidence="2" id="KW-1185">Reference proteome</keyword>